<gene>
    <name evidence="2" type="ORF">EBBID32_18120</name>
</gene>
<dbReference type="OrthoDB" id="7191265at2"/>
<feature type="chain" id="PRO_5004108226" evidence="1">
    <location>
        <begin position="24"/>
        <end position="112"/>
    </location>
</feature>
<keyword evidence="3" id="KW-1185">Reference proteome</keyword>
<organism evidence="2 3">
    <name type="scientific">Sphingobium indicum BiD32</name>
    <dbReference type="NCBI Taxonomy" id="1301087"/>
    <lineage>
        <taxon>Bacteria</taxon>
        <taxon>Pseudomonadati</taxon>
        <taxon>Pseudomonadota</taxon>
        <taxon>Alphaproteobacteria</taxon>
        <taxon>Sphingomonadales</taxon>
        <taxon>Sphingomonadaceae</taxon>
        <taxon>Sphingobium</taxon>
    </lineage>
</organism>
<accession>N1MP84</accession>
<evidence type="ECO:0000256" key="1">
    <source>
        <dbReference type="SAM" id="SignalP"/>
    </source>
</evidence>
<dbReference type="EMBL" id="CAVK010000081">
    <property type="protein sequence ID" value="CCW17472.1"/>
    <property type="molecule type" value="Genomic_DNA"/>
</dbReference>
<reference evidence="2 3" key="1">
    <citation type="submission" date="2013-03" db="EMBL/GenBank/DDBJ databases">
        <authorList>
            <person name="Le V."/>
        </authorList>
    </citation>
    <scope>NUCLEOTIDE SEQUENCE [LARGE SCALE GENOMIC DNA]</scope>
    <source>
        <strain evidence="2 3">BiD32</strain>
    </source>
</reference>
<name>N1MP84_9SPHN</name>
<evidence type="ECO:0000313" key="3">
    <source>
        <dbReference type="Proteomes" id="UP000013201"/>
    </source>
</evidence>
<feature type="signal peptide" evidence="1">
    <location>
        <begin position="1"/>
        <end position="23"/>
    </location>
</feature>
<comment type="caution">
    <text evidence="2">The sequence shown here is derived from an EMBL/GenBank/DDBJ whole genome shotgun (WGS) entry which is preliminary data.</text>
</comment>
<protein>
    <submittedName>
        <fullName evidence="2">Uncharacterized protein</fullName>
    </submittedName>
</protein>
<reference evidence="3" key="2">
    <citation type="submission" date="2013-04" db="EMBL/GenBank/DDBJ databases">
        <title>Bisphenol A degrading Sphingobium sp. strain BiD32.</title>
        <authorList>
            <person name="Nielsen J.L."/>
            <person name="Zhou N.A."/>
            <person name="Kjeldal H."/>
        </authorList>
    </citation>
    <scope>NUCLEOTIDE SEQUENCE [LARGE SCALE GENOMIC DNA]</scope>
    <source>
        <strain evidence="3">BiD32</strain>
    </source>
</reference>
<proteinExistence type="predicted"/>
<dbReference type="Proteomes" id="UP000013201">
    <property type="component" value="Unassembled WGS sequence"/>
</dbReference>
<evidence type="ECO:0000313" key="2">
    <source>
        <dbReference type="EMBL" id="CCW17472.1"/>
    </source>
</evidence>
<dbReference type="RefSeq" id="WP_006954346.1">
    <property type="nucleotide sequence ID" value="NZ_CAVK010000081.1"/>
</dbReference>
<sequence>MKISALGLLALSGVIWTPSAAIASQPSGGQITYVTTMSNGVILFDVSGPRTTRPACASLARWGFNGSTAAGQAKLAGLLTAYARQVSVNVYGTATCVSWGDTEEVDYFNINQ</sequence>
<dbReference type="AlphaFoldDB" id="N1MP84"/>
<keyword evidence="1" id="KW-0732">Signal</keyword>